<dbReference type="EMBL" id="AZGY01000006">
    <property type="protein sequence ID" value="KZZ97479.1"/>
    <property type="molecule type" value="Genomic_DNA"/>
</dbReference>
<organism evidence="2 3">
    <name type="scientific">Moelleriella libera RCEF 2490</name>
    <dbReference type="NCBI Taxonomy" id="1081109"/>
    <lineage>
        <taxon>Eukaryota</taxon>
        <taxon>Fungi</taxon>
        <taxon>Dikarya</taxon>
        <taxon>Ascomycota</taxon>
        <taxon>Pezizomycotina</taxon>
        <taxon>Sordariomycetes</taxon>
        <taxon>Hypocreomycetidae</taxon>
        <taxon>Hypocreales</taxon>
        <taxon>Clavicipitaceae</taxon>
        <taxon>Moelleriella</taxon>
    </lineage>
</organism>
<protein>
    <submittedName>
        <fullName evidence="2">Uncharacterized protein</fullName>
    </submittedName>
</protein>
<proteinExistence type="predicted"/>
<feature type="region of interest" description="Disordered" evidence="1">
    <location>
        <begin position="103"/>
        <end position="152"/>
    </location>
</feature>
<evidence type="ECO:0000313" key="2">
    <source>
        <dbReference type="EMBL" id="KZZ97479.1"/>
    </source>
</evidence>
<name>A0A168D8I4_9HYPO</name>
<keyword evidence="3" id="KW-1185">Reference proteome</keyword>
<dbReference type="OrthoDB" id="4940508at2759"/>
<sequence length="364" mass="40135">MDRLRSARRTARPRAGDALRRPYDDVITRCDEYYEAGLCIIMDYLNMGNTYEDLFLTRNRARLWCRGYFGTERFPACYPEQVLLQHPRLFDNNVPSWRRLEAGVESSDDDGGGNNDDDGGGNNDDGGGNNDDDDGGGGGGGGGGGEEEAVLPKRNTGTVSTCCCLDTQEAVGASSSAVPEEMPEHAVGSSPLFSESHSLRRDSVTDCSFHPESDLSQTNDKVAFSSHRSQDVMQQDKVNGFPILGKQHAMPQGSVVSLQVGDTGEQDIVSFPSYSEPSLLEDEVMQTVLDRIEADESETDDHDVYDNDYNIDNNYDQGDDEHMHAGRTPQIRIRDIRPTVIMFHVPEILVQLAKMDVVKLLAAE</sequence>
<comment type="caution">
    <text evidence="2">The sequence shown here is derived from an EMBL/GenBank/DDBJ whole genome shotgun (WGS) entry which is preliminary data.</text>
</comment>
<accession>A0A168D8I4</accession>
<evidence type="ECO:0000313" key="3">
    <source>
        <dbReference type="Proteomes" id="UP000078544"/>
    </source>
</evidence>
<dbReference type="Proteomes" id="UP000078544">
    <property type="component" value="Unassembled WGS sequence"/>
</dbReference>
<reference evidence="2 3" key="1">
    <citation type="journal article" date="2016" name="Genome Biol. Evol.">
        <title>Divergent and convergent evolution of fungal pathogenicity.</title>
        <authorList>
            <person name="Shang Y."/>
            <person name="Xiao G."/>
            <person name="Zheng P."/>
            <person name="Cen K."/>
            <person name="Zhan S."/>
            <person name="Wang C."/>
        </authorList>
    </citation>
    <scope>NUCLEOTIDE SEQUENCE [LARGE SCALE GENOMIC DNA]</scope>
    <source>
        <strain evidence="2 3">RCEF 2490</strain>
    </source>
</reference>
<dbReference type="AlphaFoldDB" id="A0A168D8I4"/>
<gene>
    <name evidence="2" type="ORF">AAL_03443</name>
</gene>
<feature type="compositionally biased region" description="Gly residues" evidence="1">
    <location>
        <begin position="120"/>
        <end position="129"/>
    </location>
</feature>
<feature type="compositionally biased region" description="Basic and acidic residues" evidence="1">
    <location>
        <begin position="204"/>
        <end position="213"/>
    </location>
</feature>
<evidence type="ECO:0000256" key="1">
    <source>
        <dbReference type="SAM" id="MobiDB-lite"/>
    </source>
</evidence>
<feature type="compositionally biased region" description="Acidic residues" evidence="1">
    <location>
        <begin position="106"/>
        <end position="119"/>
    </location>
</feature>
<feature type="region of interest" description="Disordered" evidence="1">
    <location>
        <begin position="204"/>
        <end position="230"/>
    </location>
</feature>